<dbReference type="STRING" id="1720063.SAMN05216217_11851"/>
<dbReference type="Proteomes" id="UP000243629">
    <property type="component" value="Unassembled WGS sequence"/>
</dbReference>
<evidence type="ECO:0000313" key="2">
    <source>
        <dbReference type="Proteomes" id="UP000243629"/>
    </source>
</evidence>
<keyword evidence="2" id="KW-1185">Reference proteome</keyword>
<accession>A0A1I4U7V7</accession>
<dbReference type="AlphaFoldDB" id="A0A1I4U7V7"/>
<reference evidence="2" key="1">
    <citation type="submission" date="2016-10" db="EMBL/GenBank/DDBJ databases">
        <authorList>
            <person name="Varghese N."/>
            <person name="Submissions S."/>
        </authorList>
    </citation>
    <scope>NUCLEOTIDE SEQUENCE [LARGE SCALE GENOMIC DNA]</scope>
    <source>
        <strain evidence="2">DSM 24213</strain>
    </source>
</reference>
<gene>
    <name evidence="1" type="ORF">SAMN05216217_11851</name>
</gene>
<organism evidence="1 2">
    <name type="scientific">Halopseudomonas yangmingensis</name>
    <dbReference type="NCBI Taxonomy" id="1720063"/>
    <lineage>
        <taxon>Bacteria</taxon>
        <taxon>Pseudomonadati</taxon>
        <taxon>Pseudomonadota</taxon>
        <taxon>Gammaproteobacteria</taxon>
        <taxon>Pseudomonadales</taxon>
        <taxon>Pseudomonadaceae</taxon>
        <taxon>Halopseudomonas</taxon>
    </lineage>
</organism>
<protein>
    <submittedName>
        <fullName evidence="1">Uncharacterized protein</fullName>
    </submittedName>
</protein>
<evidence type="ECO:0000313" key="1">
    <source>
        <dbReference type="EMBL" id="SFM85052.1"/>
    </source>
</evidence>
<name>A0A1I4U7V7_9GAMM</name>
<sequence>MCWARVLPVYAVRWVSLRLYWGTLPPCPVLTSMRSLLLYTELLCLPLQVQRYPNHFTQNPAITVAVQWQAFTLASALRFILIL</sequence>
<proteinExistence type="predicted"/>
<dbReference type="EMBL" id="FOUI01000018">
    <property type="protein sequence ID" value="SFM85052.1"/>
    <property type="molecule type" value="Genomic_DNA"/>
</dbReference>